<protein>
    <submittedName>
        <fullName evidence="1">Uncharacterized protein</fullName>
    </submittedName>
</protein>
<evidence type="ECO:0000313" key="2">
    <source>
        <dbReference type="Proteomes" id="UP001592528"/>
    </source>
</evidence>
<keyword evidence="2" id="KW-1185">Reference proteome</keyword>
<evidence type="ECO:0000313" key="1">
    <source>
        <dbReference type="EMBL" id="MFC1407529.1"/>
    </source>
</evidence>
<comment type="caution">
    <text evidence="1">The sequence shown here is derived from an EMBL/GenBank/DDBJ whole genome shotgun (WGS) entry which is preliminary data.</text>
</comment>
<organism evidence="1 2">
    <name type="scientific">Streptacidiphilus cavernicola</name>
    <dbReference type="NCBI Taxonomy" id="3342716"/>
    <lineage>
        <taxon>Bacteria</taxon>
        <taxon>Bacillati</taxon>
        <taxon>Actinomycetota</taxon>
        <taxon>Actinomycetes</taxon>
        <taxon>Kitasatosporales</taxon>
        <taxon>Streptomycetaceae</taxon>
        <taxon>Streptacidiphilus</taxon>
    </lineage>
</organism>
<dbReference type="RefSeq" id="WP_157624196.1">
    <property type="nucleotide sequence ID" value="NZ_JBHEZZ010000049.1"/>
</dbReference>
<dbReference type="Proteomes" id="UP001592528">
    <property type="component" value="Unassembled WGS sequence"/>
</dbReference>
<reference evidence="1 2" key="1">
    <citation type="submission" date="2024-09" db="EMBL/GenBank/DDBJ databases">
        <authorList>
            <person name="Lee S.D."/>
        </authorList>
    </citation>
    <scope>NUCLEOTIDE SEQUENCE [LARGE SCALE GENOMIC DNA]</scope>
    <source>
        <strain evidence="1 2">N1-5</strain>
    </source>
</reference>
<dbReference type="EMBL" id="JBHEZZ010000049">
    <property type="protein sequence ID" value="MFC1407529.1"/>
    <property type="molecule type" value="Genomic_DNA"/>
</dbReference>
<sequence>MTFTPNPAGQRARQHILGEISTRGVPALAETLIHAHFGDASASRIPVAELLLALPDLPWPAVQQLLRRSGIDERETLGQLDPVQQESFATSLSALS</sequence>
<gene>
    <name evidence="1" type="ORF">ACEZDJ_40265</name>
</gene>
<accession>A0ABV6V1D3</accession>
<proteinExistence type="predicted"/>
<name>A0ABV6V1D3_9ACTN</name>
<dbReference type="Gene3D" id="1.10.8.50">
    <property type="match status" value="1"/>
</dbReference>